<sequence length="141" mass="15725">MTAPARRQPRSLLPDFTDLFEMFPSLAAMRPVFDLHTIRVEDKVEEGRYVLRAELPGVDASKDVDITVHNGLLTIEAKRSEEKAEKGRSEFRYGSFSRTVTLPAGAQEDSIEATYTDGILTVTVGLGEPEEPVKHIKVNHD</sequence>
<keyword evidence="4" id="KW-1185">Reference proteome</keyword>
<evidence type="ECO:0000256" key="2">
    <source>
        <dbReference type="RuleBase" id="RU003616"/>
    </source>
</evidence>
<dbReference type="AlphaFoldDB" id="A0A2V4ANN8"/>
<evidence type="ECO:0000313" key="4">
    <source>
        <dbReference type="Proteomes" id="UP000249915"/>
    </source>
</evidence>
<dbReference type="InterPro" id="IPR031107">
    <property type="entry name" value="Small_HSP"/>
</dbReference>
<dbReference type="OrthoDB" id="3855217at2"/>
<dbReference type="Pfam" id="PF00011">
    <property type="entry name" value="HSP20"/>
    <property type="match status" value="1"/>
</dbReference>
<dbReference type="CDD" id="cd06464">
    <property type="entry name" value="ACD_sHsps-like"/>
    <property type="match status" value="1"/>
</dbReference>
<evidence type="ECO:0000313" key="3">
    <source>
        <dbReference type="EMBL" id="PXY22316.1"/>
    </source>
</evidence>
<dbReference type="Proteomes" id="UP000249915">
    <property type="component" value="Unassembled WGS sequence"/>
</dbReference>
<evidence type="ECO:0000256" key="1">
    <source>
        <dbReference type="PROSITE-ProRule" id="PRU00285"/>
    </source>
</evidence>
<dbReference type="Gene3D" id="2.60.40.790">
    <property type="match status" value="1"/>
</dbReference>
<dbReference type="InterPro" id="IPR008978">
    <property type="entry name" value="HSP20-like_chaperone"/>
</dbReference>
<dbReference type="PROSITE" id="PS01031">
    <property type="entry name" value="SHSP"/>
    <property type="match status" value="1"/>
</dbReference>
<dbReference type="SUPFAM" id="SSF49764">
    <property type="entry name" value="HSP20-like chaperones"/>
    <property type="match status" value="1"/>
</dbReference>
<dbReference type="RefSeq" id="WP_112282919.1">
    <property type="nucleotide sequence ID" value="NZ_MASW01000005.1"/>
</dbReference>
<proteinExistence type="inferred from homology"/>
<dbReference type="EMBL" id="MASW01000005">
    <property type="protein sequence ID" value="PXY22316.1"/>
    <property type="molecule type" value="Genomic_DNA"/>
</dbReference>
<accession>A0A2V4ANN8</accession>
<comment type="caution">
    <text evidence="3">The sequence shown here is derived from an EMBL/GenBank/DDBJ whole genome shotgun (WGS) entry which is preliminary data.</text>
</comment>
<reference evidence="3 4" key="1">
    <citation type="submission" date="2016-07" db="EMBL/GenBank/DDBJ databases">
        <title>Draft genome sequence of Prauserella muralis DSM 45305, isolated from a mould-covered wall in an indoor environment.</title>
        <authorList>
            <person name="Ruckert C."/>
            <person name="Albersmeier A."/>
            <person name="Jiang C.-L."/>
            <person name="Jiang Y."/>
            <person name="Kalinowski J."/>
            <person name="Schneider O."/>
            <person name="Winkler A."/>
            <person name="Zotchev S.B."/>
        </authorList>
    </citation>
    <scope>NUCLEOTIDE SEQUENCE [LARGE SCALE GENOMIC DNA]</scope>
    <source>
        <strain evidence="3 4">DSM 45305</strain>
    </source>
</reference>
<protein>
    <submittedName>
        <fullName evidence="3">Uncharacterized protein</fullName>
    </submittedName>
</protein>
<gene>
    <name evidence="3" type="ORF">BAY60_20805</name>
</gene>
<name>A0A2V4ANN8_9PSEU</name>
<dbReference type="PANTHER" id="PTHR11527">
    <property type="entry name" value="HEAT-SHOCK PROTEIN 20 FAMILY MEMBER"/>
    <property type="match status" value="1"/>
</dbReference>
<comment type="similarity">
    <text evidence="1 2">Belongs to the small heat shock protein (HSP20) family.</text>
</comment>
<organism evidence="3 4">
    <name type="scientific">Prauserella muralis</name>
    <dbReference type="NCBI Taxonomy" id="588067"/>
    <lineage>
        <taxon>Bacteria</taxon>
        <taxon>Bacillati</taxon>
        <taxon>Actinomycetota</taxon>
        <taxon>Actinomycetes</taxon>
        <taxon>Pseudonocardiales</taxon>
        <taxon>Pseudonocardiaceae</taxon>
        <taxon>Prauserella</taxon>
    </lineage>
</organism>
<dbReference type="InterPro" id="IPR002068">
    <property type="entry name" value="A-crystallin/Hsp20_dom"/>
</dbReference>